<feature type="compositionally biased region" description="Polar residues" evidence="1">
    <location>
        <begin position="20"/>
        <end position="30"/>
    </location>
</feature>
<dbReference type="Proteomes" id="UP000050356">
    <property type="component" value="Unassembled WGS sequence"/>
</dbReference>
<proteinExistence type="predicted"/>
<feature type="region of interest" description="Disordered" evidence="1">
    <location>
        <begin position="20"/>
        <end position="61"/>
    </location>
</feature>
<accession>A0A0P9MEM2</accession>
<dbReference type="AlphaFoldDB" id="A0A0P9MEM2"/>
<protein>
    <submittedName>
        <fullName evidence="2">Effector protein hopM1</fullName>
    </submittedName>
</protein>
<dbReference type="EMBL" id="LJQA01000616">
    <property type="protein sequence ID" value="KPW89969.1"/>
    <property type="molecule type" value="Genomic_DNA"/>
</dbReference>
<reference evidence="2 3" key="1">
    <citation type="submission" date="2015-09" db="EMBL/GenBank/DDBJ databases">
        <title>Genome announcement of multiple Pseudomonas syringae strains.</title>
        <authorList>
            <person name="Thakur S."/>
            <person name="Wang P.W."/>
            <person name="Gong Y."/>
            <person name="Weir B.S."/>
            <person name="Guttman D.S."/>
        </authorList>
    </citation>
    <scope>NUCLEOTIDE SEQUENCE [LARGE SCALE GENOMIC DNA]</scope>
    <source>
        <strain evidence="2 3">ICMP17524</strain>
    </source>
</reference>
<sequence>MNTPRIGGSGGIELARINQQHDAISAQTAHPNAVTPGMNPPLTPIRQGRTQQKARLPVPRG</sequence>
<evidence type="ECO:0000313" key="3">
    <source>
        <dbReference type="Proteomes" id="UP000050356"/>
    </source>
</evidence>
<organism evidence="2 3">
    <name type="scientific">Pseudomonas syringae pv. cerasicola</name>
    <dbReference type="NCBI Taxonomy" id="264451"/>
    <lineage>
        <taxon>Bacteria</taxon>
        <taxon>Pseudomonadati</taxon>
        <taxon>Pseudomonadota</taxon>
        <taxon>Gammaproteobacteria</taxon>
        <taxon>Pseudomonadales</taxon>
        <taxon>Pseudomonadaceae</taxon>
        <taxon>Pseudomonas</taxon>
        <taxon>Pseudomonas syringae</taxon>
    </lineage>
</organism>
<comment type="caution">
    <text evidence="2">The sequence shown here is derived from an EMBL/GenBank/DDBJ whole genome shotgun (WGS) entry which is preliminary data.</text>
</comment>
<dbReference type="PATRIC" id="fig|264451.4.peg.1375"/>
<name>A0A0P9MEM2_PSESX</name>
<evidence type="ECO:0000313" key="2">
    <source>
        <dbReference type="EMBL" id="KPW89969.1"/>
    </source>
</evidence>
<evidence type="ECO:0000256" key="1">
    <source>
        <dbReference type="SAM" id="MobiDB-lite"/>
    </source>
</evidence>
<gene>
    <name evidence="2" type="ORF">ALO50_102200</name>
</gene>